<gene>
    <name evidence="1" type="ORF">Syn7803C7_30</name>
</gene>
<evidence type="ECO:0000313" key="2">
    <source>
        <dbReference type="Proteomes" id="UP000185323"/>
    </source>
</evidence>
<dbReference type="KEGG" id="vg:24171880"/>
<dbReference type="Pfam" id="PF24272">
    <property type="entry name" value="DUF7468"/>
    <property type="match status" value="1"/>
</dbReference>
<accession>A0A0E3F227</accession>
<dbReference type="InterPro" id="IPR055891">
    <property type="entry name" value="DUF7468"/>
</dbReference>
<proteinExistence type="predicted"/>
<evidence type="ECO:0000313" key="1">
    <source>
        <dbReference type="EMBL" id="AIX19921.1"/>
    </source>
</evidence>
<reference evidence="1 2" key="1">
    <citation type="submission" date="2013-12" db="EMBL/GenBank/DDBJ databases">
        <title>Ecological redundancy of diverse viral populations within a natural community.</title>
        <authorList>
            <person name="Gregory A.C."/>
            <person name="LaButti K."/>
            <person name="Copeland A."/>
            <person name="Woyke T."/>
            <person name="Sullivan M.B."/>
        </authorList>
    </citation>
    <scope>NUCLEOTIDE SEQUENCE [LARGE SCALE GENOMIC DNA]</scope>
    <source>
        <strain evidence="1">Syn7803C7</strain>
    </source>
</reference>
<protein>
    <submittedName>
        <fullName evidence="1">Uncharacterized protein</fullName>
    </submittedName>
</protein>
<sequence length="79" mass="9039">MQELLDTFYTTPYGDFAIRKTRFGVHTSYDREGTDLVTGLEWIDVFTTTPCHLQWEKEGYKPPEGTVQATYDSVVSGKL</sequence>
<dbReference type="Proteomes" id="UP000185323">
    <property type="component" value="Segment"/>
</dbReference>
<dbReference type="EMBL" id="KJ019052">
    <property type="protein sequence ID" value="AIX19921.1"/>
    <property type="molecule type" value="Genomic_DNA"/>
</dbReference>
<organism evidence="1 2">
    <name type="scientific">Synechococcus phage ACG-2014f_Syn7803C7</name>
    <dbReference type="NCBI Taxonomy" id="2790345"/>
    <lineage>
        <taxon>Viruses</taxon>
        <taxon>Duplodnaviria</taxon>
        <taxon>Heunggongvirae</taxon>
        <taxon>Uroviricota</taxon>
        <taxon>Caudoviricetes</taxon>
        <taxon>Pantevenvirales</taxon>
        <taxon>Kyanoviridae</taxon>
        <taxon>Atlauavirus</taxon>
        <taxon>Atlauavirus acg2014f</taxon>
    </lineage>
</organism>
<keyword evidence="2" id="KW-1185">Reference proteome</keyword>
<name>A0A0E3F227_9CAUD</name>